<keyword evidence="2" id="KW-0732">Signal</keyword>
<dbReference type="CDD" id="cd00064">
    <property type="entry name" value="FU"/>
    <property type="match status" value="1"/>
</dbReference>
<organism evidence="4 5">
    <name type="scientific">Paramecium octaurelia</name>
    <dbReference type="NCBI Taxonomy" id="43137"/>
    <lineage>
        <taxon>Eukaryota</taxon>
        <taxon>Sar</taxon>
        <taxon>Alveolata</taxon>
        <taxon>Ciliophora</taxon>
        <taxon>Intramacronucleata</taxon>
        <taxon>Oligohymenophorea</taxon>
        <taxon>Peniculida</taxon>
        <taxon>Parameciidae</taxon>
        <taxon>Paramecium</taxon>
    </lineage>
</organism>
<feature type="transmembrane region" description="Helical" evidence="1">
    <location>
        <begin position="2674"/>
        <end position="2693"/>
    </location>
</feature>
<dbReference type="PROSITE" id="PS00028">
    <property type="entry name" value="ZINC_FINGER_C2H2_1"/>
    <property type="match status" value="1"/>
</dbReference>
<evidence type="ECO:0000256" key="2">
    <source>
        <dbReference type="SAM" id="SignalP"/>
    </source>
</evidence>
<evidence type="ECO:0000313" key="5">
    <source>
        <dbReference type="Proteomes" id="UP000683925"/>
    </source>
</evidence>
<keyword evidence="1" id="KW-0812">Transmembrane</keyword>
<dbReference type="PANTHER" id="PTHR11319">
    <property type="entry name" value="G PROTEIN-COUPLED RECEPTOR-RELATED"/>
    <property type="match status" value="1"/>
</dbReference>
<protein>
    <recommendedName>
        <fullName evidence="3">C2H2-type domain-containing protein</fullName>
    </recommendedName>
</protein>
<feature type="transmembrane region" description="Helical" evidence="1">
    <location>
        <begin position="2647"/>
        <end position="2667"/>
    </location>
</feature>
<accession>A0A8S1SWW5</accession>
<feature type="transmembrane region" description="Helical" evidence="1">
    <location>
        <begin position="2786"/>
        <end position="2816"/>
    </location>
</feature>
<dbReference type="OMA" id="IHISIQS"/>
<keyword evidence="1" id="KW-0472">Membrane</keyword>
<feature type="transmembrane region" description="Helical" evidence="1">
    <location>
        <begin position="2837"/>
        <end position="2856"/>
    </location>
</feature>
<dbReference type="InterPro" id="IPR013087">
    <property type="entry name" value="Znf_C2H2_type"/>
</dbReference>
<evidence type="ECO:0000313" key="4">
    <source>
        <dbReference type="EMBL" id="CAD8146161.1"/>
    </source>
</evidence>
<dbReference type="Proteomes" id="UP000683925">
    <property type="component" value="Unassembled WGS sequence"/>
</dbReference>
<gene>
    <name evidence="4" type="ORF">POCTA_138.1.T0180159</name>
</gene>
<sequence length="3009" mass="354218">MLKQISLFLQISLYLFIIDLSFIQQATSDFEVIDEEQSFYKTTNKIELDENYSYGYEFWFKFNLIPQQTYQEVFEEEYLTVRYNNQEYSNTFLIFSEWDSHSKQFTVLYFLQQTYSQCCTLFVILYLQNQYYNYYSQYIGFLNLEGSWVYTHFGFQRYTNKFQWFLYSSEDRWVWGQDYQIDGILQELTEITNIVGGSGKIQYLNYELNLQKIRGRFTSVIFTKGILNKEALQWSLQYIQLPDICSGIIFEILYGIQYLDGTNYQERVMFLKGKKFIIRGWNKLNINKNQYQDSHLQMMRITSNKVYTENSNIGDKLFQLIYILNSDLNKQSSIQVNAQRLTLPFSSFYYESYFDRFYYYDDLMLKRLSNWVYFSFEQGGIYQQLFKIFFTYDSFSLSYDFGNKYYPNSIYQLADVPLYILIGGDKFSSRFYYEGYVQNLQILTCLSEFDLYQQYNPQQDYCHPFCKTCNGPNQNNCLSCHDYQNREYYMGKNLCICKFGFTEMPYLFACSKIYTEYKKEIEVEKQSEECQINREINGLSICSSCPEINYRCYDCILNPNNWISNPLCTKDIVYSSLKSSSMLIKNRDSKDYTVYTLDLEFGFQLCEGCGKLCAKGEEGCNHIEGRTHLNEKVWVKCKMEGFYFEDNSCQRCKPQCLICVSLNHCQSCLDGCYLKDGDCFQCQKECKQCLYNDQQNIICTACIEGYGLFQGSCQKCGSHCLSCEQSINNVNQNVFLRCLNCEDNKKFMISYDQFNCIENRINNCNYGFIYSSKNRVLNTLRLEQDFIEFDTAVFGCAQCEQYYEYDIQNQLCKFKYVEYCEQLILDYGQEQCLVFTNYLVIFPYYPSRVYANDLECDKNILQCLKCLRVYNNQYCLVCKTGYYAYWDGVCIECPKSLNCKNCYIQSKKYKDGWKKNIRVTFEYFYIDHFVDQSLFKYLNSKPDDEYEIFCYDCWQDYELYNGLCIQACDCVSCVKVDNQNICEVSPYFQDFKSLTIIEGKIIDCSTYCLFCFPLLQEEIYQINPYFQNAVYSYYSNKCLIPNSNFNNLVYDPHLQQYKQCSTHSNCQMEISINYFLICQNEQTYQNEDSVILITIQELFSSSDEQRFKDFQNQGFYEYANAQMIENIIINIEVQDSQQCLLPQFSLLSNQFLTNIFSIKNVKLFIYSQNTAEFVVNELYIQSFQYIQLENIQFKPYFQSSFSLLMYSLLEQQLIFRNLNFTNQKQLNQFQININYINNVEWHNVRFSDIDTDSVYGLILINSAKSKKLYFKDIKLLNCILQKSIFIYLSNVTLSEIIIDGLQIETEFQNSLLLQYLNSKQNNIKMSQVSIQSRLLYCYTWLYFQNQNMIKLQNFIIQQSYLLETILLFLRDNTQVSDIQAFQNQLYQHSILFYFFNGYSEESTNQFTISNVLFLENQCYNNYCLIYAVQDQEASINQILLKQIQIHFNTRLFQWGVENVDEYETLIYLSLKTIIIDDLQLKGDFMSQLDKQMPINQIHIHNIVSLQITSIKISNQNQPSASYFYQSYKCSKLQQSSTSNKPLLTIQSFQNLKLNFIDIFNIINFNAPIIKILSQNSYVQQLDEQILIQNINFTSNLLLTTQYFNSKSILHIYSQQKQNIQIENFLSSYNILHEYIQDYSISSANVLLIESPQSDVTIINSYFTSNTVINSSNTQLQIYCDTLQIINSTFIKHNQMDQSMIDVIFNKQFLNDMEVKYFEQLQNYFPIISQTGVGEFQFRNLIIQNIEINSTQGYQGGAFSLYPKNQGIIQVSQSKFINIKSQFSLFDTKGGCFYILLPSFNVDIIINQCTFSNIWTQNYGSIIFVESVIDHLMNLKIADVSITNTFSLQGSVIYLKQNKVDLNTINQIEEENFVAYLAEYMTIPDDQLNQFQENRSLIYTTYSNVSLQNISVMNIFQEMILECNQCEKILIKNLFIYKGKETFALFSIVSDQNQISIYFSNIQILNISNQIELFTDLNCNQKKEIMNLESSCYAQDHYQQVNLKNNIIFYYDNTYLQVLGRCNFNIIYRQIQNEQSLIHISIQSKIQQQLKFQNCFFEAIQISNAIIGLAIQTIPSNFIKFKQIYLQNNTCGQNGCIRLESKGNYLNRLLSEQSAQEFETFNSQIKIDQLYCYNNNASNGVCLNIQNLSVYIIFSQFHNNTASEYGGSIYFNSNSTEQQLLFKFCQFYTNLAFVAGAIYSNNIINSKWIKEYNYLDKNRCKSFGSTIVYPPMKLGVTFDNYNTIYYPITLHEGQNIKIDQIQFNKRSQQNYFNLPSGCVLNSYQTVTEDNLYINNNITFRLMGFDQNDEIMKNLEDSSCVIYDRIVDLQKVDTLFQVSELIQTSVNVKSIKFNNQTKDYNLDTVVLNSKAINNITYCLQLIFFCPSIQTQKVNSEYPYNIISTHNQYYLQINIVTLDCQLGEIYNQLTGACQQCDASQGFYSVLLNQTLCDVQDDTTTAEVKPASLKLLQGYWRPQYDNRYITQCSNKVENCKGGWDVGYNSCEEGYFGALCEQCDIYNMRGEGRYSNTESYQCGGCQPDYQSALYAILLNLWNLFSIIFSVKSSQTSILNQVNRKNQIAVSTFLKIFINYFQLLFVVSTFQLPIPYQITILLGFMGNPVRVISYSLDCSLVDKIAIDIIYLRMIQQILYPFIYLFIMSTAYLIYALYSKIKINFSYFYIAISYLVLYYSPQILSSLINLMSYRVISNISWVQADVSFQYDTYKHFQWIYILCTPLLIFLLISISSLFFLLFKKRNNLKKIRSLLYLGYLYLEYNTSSYFWEFIKLILKILIVVVLTLLQERIIIKGCICFLILALYKSCISKYKPYKLRNINNIDQLASFVCLVSILFGMLLRVAYEIQLHIFPYIIYFLLAFLNIAFTLYLLNLILQSYMRQYSEQLDEVKEFIKRTFPKLEKIKLCQKLLQNSSIVRNKAKMDLKRIASTVIQKSQQLNKSKLLMSKQQQAASIESRIQMQTVDDQMKTSLQLLQKIDLRRAFFHRQSLQNIQNEEN</sequence>
<dbReference type="EMBL" id="CAJJDP010000018">
    <property type="protein sequence ID" value="CAD8146161.1"/>
    <property type="molecule type" value="Genomic_DNA"/>
</dbReference>
<reference evidence="4" key="1">
    <citation type="submission" date="2021-01" db="EMBL/GenBank/DDBJ databases">
        <authorList>
            <consortium name="Genoscope - CEA"/>
            <person name="William W."/>
        </authorList>
    </citation>
    <scope>NUCLEOTIDE SEQUENCE</scope>
</reference>
<comment type="caution">
    <text evidence="4">The sequence shown here is derived from an EMBL/GenBank/DDBJ whole genome shotgun (WGS) entry which is preliminary data.</text>
</comment>
<dbReference type="InterPro" id="IPR006212">
    <property type="entry name" value="Furin_repeat"/>
</dbReference>
<dbReference type="OrthoDB" id="297942at2759"/>
<keyword evidence="1" id="KW-1133">Transmembrane helix</keyword>
<proteinExistence type="predicted"/>
<feature type="transmembrane region" description="Helical" evidence="1">
    <location>
        <begin position="2543"/>
        <end position="2561"/>
    </location>
</feature>
<feature type="transmembrane region" description="Helical" evidence="1">
    <location>
        <begin position="2582"/>
        <end position="2604"/>
    </location>
</feature>
<feature type="transmembrane region" description="Helical" evidence="1">
    <location>
        <begin position="2862"/>
        <end position="2883"/>
    </location>
</feature>
<dbReference type="PANTHER" id="PTHR11319:SF35">
    <property type="entry name" value="OUTER MEMBRANE PROTEIN PMPC-RELATED"/>
    <property type="match status" value="1"/>
</dbReference>
<feature type="transmembrane region" description="Helical" evidence="1">
    <location>
        <begin position="2727"/>
        <end position="2751"/>
    </location>
</feature>
<feature type="transmembrane region" description="Helical" evidence="1">
    <location>
        <begin position="2763"/>
        <end position="2780"/>
    </location>
</feature>
<name>A0A8S1SWW5_PAROT</name>
<evidence type="ECO:0000256" key="1">
    <source>
        <dbReference type="SAM" id="Phobius"/>
    </source>
</evidence>
<feature type="signal peptide" evidence="2">
    <location>
        <begin position="1"/>
        <end position="28"/>
    </location>
</feature>
<feature type="domain" description="C2H2-type" evidence="3">
    <location>
        <begin position="606"/>
        <end position="628"/>
    </location>
</feature>
<keyword evidence="5" id="KW-1185">Reference proteome</keyword>
<evidence type="ECO:0000259" key="3">
    <source>
        <dbReference type="PROSITE" id="PS00028"/>
    </source>
</evidence>
<dbReference type="SMART" id="SM00261">
    <property type="entry name" value="FU"/>
    <property type="match status" value="3"/>
</dbReference>
<feature type="chain" id="PRO_5035716676" description="C2H2-type domain-containing protein" evidence="2">
    <location>
        <begin position="29"/>
        <end position="3009"/>
    </location>
</feature>